<feature type="domain" description="Autotransporter" evidence="1">
    <location>
        <begin position="385"/>
        <end position="663"/>
    </location>
</feature>
<evidence type="ECO:0000259" key="1">
    <source>
        <dbReference type="PROSITE" id="PS51208"/>
    </source>
</evidence>
<dbReference type="SUPFAM" id="SSF103515">
    <property type="entry name" value="Autotransporter"/>
    <property type="match status" value="1"/>
</dbReference>
<dbReference type="InterPro" id="IPR036709">
    <property type="entry name" value="Autotransporte_beta_dom_sf"/>
</dbReference>
<dbReference type="EMBL" id="LLYB01000123">
    <property type="protein sequence ID" value="KRR17356.1"/>
    <property type="molecule type" value="Genomic_DNA"/>
</dbReference>
<accession>A0A0R3MC20</accession>
<evidence type="ECO:0000313" key="3">
    <source>
        <dbReference type="Proteomes" id="UP000051660"/>
    </source>
</evidence>
<protein>
    <recommendedName>
        <fullName evidence="1">Autotransporter domain-containing protein</fullName>
    </recommendedName>
</protein>
<dbReference type="NCBIfam" id="TIGR01414">
    <property type="entry name" value="autotrans_barl"/>
    <property type="match status" value="1"/>
</dbReference>
<dbReference type="Pfam" id="PF03797">
    <property type="entry name" value="Autotransporter"/>
    <property type="match status" value="1"/>
</dbReference>
<evidence type="ECO:0000313" key="2">
    <source>
        <dbReference type="EMBL" id="KRR17356.1"/>
    </source>
</evidence>
<dbReference type="SMART" id="SM00869">
    <property type="entry name" value="Autotransporter"/>
    <property type="match status" value="1"/>
</dbReference>
<dbReference type="InterPro" id="IPR006315">
    <property type="entry name" value="OM_autotransptr_brl_dom"/>
</dbReference>
<dbReference type="Gene3D" id="2.40.128.130">
    <property type="entry name" value="Autotransporter beta-domain"/>
    <property type="match status" value="1"/>
</dbReference>
<name>A0A0R3MC20_9BRAD</name>
<dbReference type="InterPro" id="IPR005546">
    <property type="entry name" value="Autotransporte_beta"/>
</dbReference>
<comment type="caution">
    <text evidence="2">The sequence shown here is derived from an EMBL/GenBank/DDBJ whole genome shotgun (WGS) entry which is preliminary data.</text>
</comment>
<sequence length="663" mass="69274">MLTRWTRSHLLTSATGLIVAGIGGPACAQSAIWDTALSNSHWYVPVPQLLAYAAPRTGFSHPIPIGDQTLWSLGTATNGAFTGISSATLALGTASHPENSTIQGFVTTAGQITMVFTPVGGGAVTVGLGQMRLVNGVTQMEMQMITGDNLLITHWAYMVPYDPLTFVPPTPQPVMANSVPEWAWTSGTRWRITSPLMFGTTTPGRFVVSDYQNGYFWGSGAAPTGRNAGNFTLLSSITPEGRVLFNTLSNGTLTSLYGAASGNASGAQMLVSTYDLSGNPTGGWASISLVQPYAEVLAGQNNRAGLGAAVVLDRMASTPLGLTGAMAPTFSILDNLDAPALSNAISQTLPVLAGAASQATYASQRALAQSVYGRLDDAYSLRTGGTVAERNVWLKPLGGSTSQGRNGGAPGYRANGGGFVAGVDTPMSSQAVLGGLFSYGHQNIAGSDPTVPNRLGLDSYQFGLYGAYALKPGTEIDFLLDGGINQNRVKRSLSFVGSTAAADYLSTTGHAGLALKQLIPVHEGFSLLPSLRLDYAQVRADGYSESGAGGLNLNVSSQLYRELMLSAGAKGSYRIADRLWLTADGAAGYNLLNNRLQISAAFAAGGDSFVTTAFIQSPWLYSAGIGLASQRMENLDLSARYGVQTSPSGFLNQTGSFTFRIKL</sequence>
<dbReference type="Proteomes" id="UP000051660">
    <property type="component" value="Unassembled WGS sequence"/>
</dbReference>
<organism evidence="2 3">
    <name type="scientific">Bradyrhizobium lablabi</name>
    <dbReference type="NCBI Taxonomy" id="722472"/>
    <lineage>
        <taxon>Bacteria</taxon>
        <taxon>Pseudomonadati</taxon>
        <taxon>Pseudomonadota</taxon>
        <taxon>Alphaproteobacteria</taxon>
        <taxon>Hyphomicrobiales</taxon>
        <taxon>Nitrobacteraceae</taxon>
        <taxon>Bradyrhizobium</taxon>
    </lineage>
</organism>
<dbReference type="AlphaFoldDB" id="A0A0R3MC20"/>
<dbReference type="GO" id="GO:0019867">
    <property type="term" value="C:outer membrane"/>
    <property type="evidence" value="ECO:0007669"/>
    <property type="project" value="InterPro"/>
</dbReference>
<reference evidence="2 3" key="1">
    <citation type="submission" date="2014-03" db="EMBL/GenBank/DDBJ databases">
        <title>Bradyrhizobium valentinum sp. nov., isolated from effective nodules of Lupinus mariae-josephae, a lupine endemic of basic-lime soils in Eastern Spain.</title>
        <authorList>
            <person name="Duran D."/>
            <person name="Rey L."/>
            <person name="Navarro A."/>
            <person name="Busquets A."/>
            <person name="Imperial J."/>
            <person name="Ruiz-Argueso T."/>
        </authorList>
    </citation>
    <scope>NUCLEOTIDE SEQUENCE [LARGE SCALE GENOMIC DNA]</scope>
    <source>
        <strain evidence="2 3">CCBAU 23086</strain>
    </source>
</reference>
<dbReference type="PROSITE" id="PS51208">
    <property type="entry name" value="AUTOTRANSPORTER"/>
    <property type="match status" value="1"/>
</dbReference>
<gene>
    <name evidence="2" type="ORF">CQ14_12075</name>
</gene>
<proteinExistence type="predicted"/>